<evidence type="ECO:0000313" key="1">
    <source>
        <dbReference type="EMBL" id="TGX82025.1"/>
    </source>
</evidence>
<evidence type="ECO:0000313" key="2">
    <source>
        <dbReference type="Proteomes" id="UP000308886"/>
    </source>
</evidence>
<gene>
    <name evidence="1" type="ORF">E5358_08130</name>
</gene>
<keyword evidence="2" id="KW-1185">Reference proteome</keyword>
<proteinExistence type="predicted"/>
<dbReference type="Proteomes" id="UP000308886">
    <property type="component" value="Unassembled WGS sequence"/>
</dbReference>
<name>A0AC61QPS9_9BACT</name>
<sequence length="149" mass="17074">MLKHKIERFLTYISMQMPSLMSRANYAGAEIFDGMAILEFKLPKPCNISDLLDEFDDQMELIILYHIIPSEATVMGHQCCAYSNPSFDYLYKVNGISDDNGICDTLYASLYDSLENFGLDLQAELNDQTAKSKVVFARKEEDLLRDFMK</sequence>
<dbReference type="EMBL" id="SRZC01000012">
    <property type="protein sequence ID" value="TGX82025.1"/>
    <property type="molecule type" value="Genomic_DNA"/>
</dbReference>
<accession>A0AC61QPS9</accession>
<comment type="caution">
    <text evidence="1">The sequence shown here is derived from an EMBL/GenBank/DDBJ whole genome shotgun (WGS) entry which is preliminary data.</text>
</comment>
<protein>
    <submittedName>
        <fullName evidence="1">Uncharacterized protein</fullName>
    </submittedName>
</protein>
<reference evidence="1" key="1">
    <citation type="submission" date="2019-04" db="EMBL/GenBank/DDBJ databases">
        <title>Microbes associate with the intestines of laboratory mice.</title>
        <authorList>
            <person name="Navarre W."/>
            <person name="Wong E."/>
            <person name="Huang K."/>
            <person name="Tropini C."/>
            <person name="Ng K."/>
            <person name="Yu B."/>
        </authorList>
    </citation>
    <scope>NUCLEOTIDE SEQUENCE</scope>
    <source>
        <strain evidence="1">NM73_A23</strain>
    </source>
</reference>
<organism evidence="1 2">
    <name type="scientific">Palleniella muris</name>
    <dbReference type="NCBI Taxonomy" id="3038145"/>
    <lineage>
        <taxon>Bacteria</taxon>
        <taxon>Pseudomonadati</taxon>
        <taxon>Bacteroidota</taxon>
        <taxon>Bacteroidia</taxon>
        <taxon>Bacteroidales</taxon>
        <taxon>Prevotellaceae</taxon>
        <taxon>Palleniella</taxon>
    </lineage>
</organism>